<accession>A0A0K1XF00</accession>
<dbReference type="GO" id="GO:0004386">
    <property type="term" value="F:helicase activity"/>
    <property type="evidence" value="ECO:0007669"/>
    <property type="project" value="UniProtKB-KW"/>
</dbReference>
<evidence type="ECO:0000313" key="3">
    <source>
        <dbReference type="Proteomes" id="UP000063953"/>
    </source>
</evidence>
<gene>
    <name evidence="1" type="ORF">AKN88_07240</name>
    <name evidence="2" type="ORF">HX099_09270</name>
</gene>
<reference evidence="2" key="3">
    <citation type="journal article" date="2022" name="Sci. Total Environ.">
        <title>Prevalence, transmission, and molecular epidemiology of tet(X)-positive bacteria among humans, animals, and environmental niches in China: An epidemiological, and genomic-based study.</title>
        <authorList>
            <person name="Dong N."/>
            <person name="Zeng Y."/>
            <person name="Cai C."/>
            <person name="Sun C."/>
            <person name="Lu J."/>
            <person name="Liu C."/>
            <person name="Zhou H."/>
            <person name="Sun Q."/>
            <person name="Shu L."/>
            <person name="Wang H."/>
            <person name="Wang Y."/>
            <person name="Wang S."/>
            <person name="Wu C."/>
            <person name="Chan E.W."/>
            <person name="Chen G."/>
            <person name="Shen Z."/>
            <person name="Chen S."/>
            <person name="Zhang R."/>
        </authorList>
    </citation>
    <scope>NUCLEOTIDE SEQUENCE</scope>
    <source>
        <strain evidence="2">DF46-2-2</strain>
    </source>
</reference>
<organism evidence="1 3">
    <name type="scientific">Thiopseudomonas alkaliphila</name>
    <dbReference type="NCBI Taxonomy" id="1697053"/>
    <lineage>
        <taxon>Bacteria</taxon>
        <taxon>Pseudomonadati</taxon>
        <taxon>Pseudomonadota</taxon>
        <taxon>Gammaproteobacteria</taxon>
        <taxon>Pseudomonadales</taxon>
        <taxon>Pseudomonadaceae</taxon>
        <taxon>Thiopseudomonas</taxon>
    </lineage>
</organism>
<keyword evidence="3" id="KW-1185">Reference proteome</keyword>
<keyword evidence="1" id="KW-0547">Nucleotide-binding</keyword>
<protein>
    <submittedName>
        <fullName evidence="1">Helicase</fullName>
    </submittedName>
</protein>
<dbReference type="Proteomes" id="UP000063953">
    <property type="component" value="Chromosome"/>
</dbReference>
<dbReference type="EMBL" id="JACANB010000005">
    <property type="protein sequence ID" value="MDM1696846.1"/>
    <property type="molecule type" value="Genomic_DNA"/>
</dbReference>
<evidence type="ECO:0000313" key="1">
    <source>
        <dbReference type="EMBL" id="AKX59742.1"/>
    </source>
</evidence>
<dbReference type="Proteomes" id="UP001173465">
    <property type="component" value="Unassembled WGS sequence"/>
</dbReference>
<sequence length="125" mass="14500">MKFRILLWALSRLMKRASRQSPKFQEQIKDKDVVFLLHTLDGKVQRYYHVHNQTVTSSKKSAQAPTFSIGFKDAAFGLATMTAKNKALAFMQGIQDKNIKIEGDTRQVMWFQNLMKYMTPKKKKA</sequence>
<dbReference type="EMBL" id="CP012365">
    <property type="protein sequence ID" value="AKX59742.1"/>
    <property type="molecule type" value="Genomic_DNA"/>
</dbReference>
<name>A0A0K1XF00_9GAMM</name>
<evidence type="ECO:0000313" key="2">
    <source>
        <dbReference type="EMBL" id="MDM1696846.1"/>
    </source>
</evidence>
<reference evidence="1 3" key="1">
    <citation type="journal article" date="2015" name="Genome Announc.">
        <title>Genome Sequences of Oblitimonas alkaliphila gen. nov. sp. nov. (Proposed), a Novel Bacterium of the Pseudomonadaceae Family.</title>
        <authorList>
            <person name="Lauer A.C."/>
            <person name="Nicholson A.C."/>
            <person name="Humrighouse B.W."/>
            <person name="Emery B."/>
            <person name="Drobish A."/>
            <person name="Juieng P."/>
            <person name="Loparev V."/>
            <person name="McQuiston J.R."/>
        </authorList>
    </citation>
    <scope>NUCLEOTIDE SEQUENCE [LARGE SCALE GENOMIC DNA]</scope>
    <source>
        <strain evidence="1 3">E5571</strain>
    </source>
</reference>
<keyword evidence="1" id="KW-0378">Hydrolase</keyword>
<proteinExistence type="predicted"/>
<dbReference type="AlphaFoldDB" id="A0A0K1XF00"/>
<dbReference type="SUPFAM" id="SSF55718">
    <property type="entry name" value="SCP-like"/>
    <property type="match status" value="1"/>
</dbReference>
<keyword evidence="1" id="KW-0067">ATP-binding</keyword>
<reference evidence="2" key="2">
    <citation type="submission" date="2020-06" db="EMBL/GenBank/DDBJ databases">
        <authorList>
            <person name="Dong N."/>
        </authorList>
    </citation>
    <scope>NUCLEOTIDE SEQUENCE</scope>
    <source>
        <strain evidence="2">DF46-2-2</strain>
    </source>
</reference>
<dbReference type="InterPro" id="IPR036527">
    <property type="entry name" value="SCP2_sterol-bd_dom_sf"/>
</dbReference>
<dbReference type="Gene3D" id="3.30.1050.10">
    <property type="entry name" value="SCP2 sterol-binding domain"/>
    <property type="match status" value="1"/>
</dbReference>
<dbReference type="RefSeq" id="WP_053100914.1">
    <property type="nucleotide sequence ID" value="NZ_CP012365.1"/>
</dbReference>
<keyword evidence="1" id="KW-0347">Helicase</keyword>